<comment type="subcellular location">
    <subcellularLocation>
        <location evidence="1">Cell membrane</location>
        <topology evidence="1">Multi-pass membrane protein</topology>
    </subcellularLocation>
</comment>
<evidence type="ECO:0000256" key="6">
    <source>
        <dbReference type="ARBA" id="ARBA00023136"/>
    </source>
</evidence>
<keyword evidence="4 8" id="KW-0812">Transmembrane</keyword>
<feature type="transmembrane region" description="Helical" evidence="8">
    <location>
        <begin position="138"/>
        <end position="156"/>
    </location>
</feature>
<dbReference type="RefSeq" id="WP_323355295.1">
    <property type="nucleotide sequence ID" value="NZ_JAYGHY010000002.1"/>
</dbReference>
<evidence type="ECO:0000256" key="5">
    <source>
        <dbReference type="ARBA" id="ARBA00022989"/>
    </source>
</evidence>
<reference evidence="9 10" key="1">
    <citation type="submission" date="2023-12" db="EMBL/GenBank/DDBJ databases">
        <title>Baltic Sea Cyanobacteria.</title>
        <authorList>
            <person name="Delbaje E."/>
            <person name="Fewer D.P."/>
            <person name="Shishido T.K."/>
        </authorList>
    </citation>
    <scope>NUCLEOTIDE SEQUENCE [LARGE SCALE GENOMIC DNA]</scope>
    <source>
        <strain evidence="9 10">UHCC 0281</strain>
    </source>
</reference>
<sequence length="224" mass="23595">MTTTLLLEIFAGFFTAFIALWMLALNRPTATAAVPVREEESVIAASPGAAITANARRGLQSYLLREGRLANIGLLILRLAIGAMMIHHGQDKLGDPQSFADNYVVPLHLPFPLFLAYVAGYSEILGSWLLILGLLSPLGALALTGTMTVAAYHHILTSGLNIYVLELVVLYLGGSLALLLLGPGRYSFDAGIVAGLVDDSVDPAAQSPSTSATASSYDLVPEAS</sequence>
<gene>
    <name evidence="9" type="ORF">VB739_01040</name>
</gene>
<accession>A0ABU5SRJ6</accession>
<feature type="compositionally biased region" description="Low complexity" evidence="7">
    <location>
        <begin position="203"/>
        <end position="216"/>
    </location>
</feature>
<protein>
    <submittedName>
        <fullName evidence="9">DoxX family protein</fullName>
    </submittedName>
</protein>
<evidence type="ECO:0000313" key="10">
    <source>
        <dbReference type="Proteomes" id="UP001302329"/>
    </source>
</evidence>
<organism evidence="9 10">
    <name type="scientific">Cyanobium gracile UHCC 0281</name>
    <dbReference type="NCBI Taxonomy" id="3110309"/>
    <lineage>
        <taxon>Bacteria</taxon>
        <taxon>Bacillati</taxon>
        <taxon>Cyanobacteriota</taxon>
        <taxon>Cyanophyceae</taxon>
        <taxon>Synechococcales</taxon>
        <taxon>Prochlorococcaceae</taxon>
        <taxon>Cyanobium</taxon>
    </lineage>
</organism>
<evidence type="ECO:0000256" key="1">
    <source>
        <dbReference type="ARBA" id="ARBA00004651"/>
    </source>
</evidence>
<dbReference type="InterPro" id="IPR032808">
    <property type="entry name" value="DoxX"/>
</dbReference>
<dbReference type="PANTHER" id="PTHR33452:SF1">
    <property type="entry name" value="INNER MEMBRANE PROTEIN YPHA-RELATED"/>
    <property type="match status" value="1"/>
</dbReference>
<dbReference type="Pfam" id="PF07681">
    <property type="entry name" value="DoxX"/>
    <property type="match status" value="1"/>
</dbReference>
<evidence type="ECO:0000256" key="3">
    <source>
        <dbReference type="ARBA" id="ARBA00022475"/>
    </source>
</evidence>
<feature type="transmembrane region" description="Helical" evidence="8">
    <location>
        <begin position="69"/>
        <end position="89"/>
    </location>
</feature>
<feature type="transmembrane region" description="Helical" evidence="8">
    <location>
        <begin position="162"/>
        <end position="181"/>
    </location>
</feature>
<evidence type="ECO:0000313" key="9">
    <source>
        <dbReference type="EMBL" id="MEA5441134.1"/>
    </source>
</evidence>
<evidence type="ECO:0000256" key="8">
    <source>
        <dbReference type="SAM" id="Phobius"/>
    </source>
</evidence>
<feature type="transmembrane region" description="Helical" evidence="8">
    <location>
        <begin position="6"/>
        <end position="25"/>
    </location>
</feature>
<comment type="caution">
    <text evidence="9">The sequence shown here is derived from an EMBL/GenBank/DDBJ whole genome shotgun (WGS) entry which is preliminary data.</text>
</comment>
<feature type="region of interest" description="Disordered" evidence="7">
    <location>
        <begin position="203"/>
        <end position="224"/>
    </location>
</feature>
<dbReference type="Proteomes" id="UP001302329">
    <property type="component" value="Unassembled WGS sequence"/>
</dbReference>
<keyword evidence="5 8" id="KW-1133">Transmembrane helix</keyword>
<comment type="similarity">
    <text evidence="2">Belongs to the DoxX family.</text>
</comment>
<feature type="transmembrane region" description="Helical" evidence="8">
    <location>
        <begin position="109"/>
        <end position="131"/>
    </location>
</feature>
<evidence type="ECO:0000256" key="7">
    <source>
        <dbReference type="SAM" id="MobiDB-lite"/>
    </source>
</evidence>
<name>A0ABU5SRJ6_9CYAN</name>
<proteinExistence type="inferred from homology"/>
<keyword evidence="6 8" id="KW-0472">Membrane</keyword>
<keyword evidence="10" id="KW-1185">Reference proteome</keyword>
<evidence type="ECO:0000256" key="2">
    <source>
        <dbReference type="ARBA" id="ARBA00006679"/>
    </source>
</evidence>
<evidence type="ECO:0000256" key="4">
    <source>
        <dbReference type="ARBA" id="ARBA00022692"/>
    </source>
</evidence>
<dbReference type="EMBL" id="JAYGHY010000002">
    <property type="protein sequence ID" value="MEA5441134.1"/>
    <property type="molecule type" value="Genomic_DNA"/>
</dbReference>
<keyword evidence="3" id="KW-1003">Cell membrane</keyword>
<dbReference type="InterPro" id="IPR051907">
    <property type="entry name" value="DoxX-like_oxidoreductase"/>
</dbReference>
<dbReference type="PANTHER" id="PTHR33452">
    <property type="entry name" value="OXIDOREDUCTASE CATD-RELATED"/>
    <property type="match status" value="1"/>
</dbReference>